<dbReference type="EMBL" id="AP022871">
    <property type="protein sequence ID" value="BCB82977.1"/>
    <property type="molecule type" value="Genomic_DNA"/>
</dbReference>
<keyword evidence="1" id="KW-1133">Transmembrane helix</keyword>
<keyword evidence="3" id="KW-1185">Reference proteome</keyword>
<keyword evidence="1" id="KW-0812">Transmembrane</keyword>
<organism evidence="2 3">
    <name type="scientific">Phytohabitans suffuscus</name>
    <dbReference type="NCBI Taxonomy" id="624315"/>
    <lineage>
        <taxon>Bacteria</taxon>
        <taxon>Bacillati</taxon>
        <taxon>Actinomycetota</taxon>
        <taxon>Actinomycetes</taxon>
        <taxon>Micromonosporales</taxon>
        <taxon>Micromonosporaceae</taxon>
    </lineage>
</organism>
<keyword evidence="1" id="KW-0472">Membrane</keyword>
<accession>A0A6F8YA84</accession>
<proteinExistence type="predicted"/>
<gene>
    <name evidence="2" type="ORF">Psuf_002900</name>
</gene>
<sequence length="64" mass="7042">MVKQVPRRRAAWRPPGWRRSPKAYMLSVAGAALIALGVAVLDTLWLVLAGLGLTLAGWLFVRRS</sequence>
<dbReference type="RefSeq" id="WP_173152909.1">
    <property type="nucleotide sequence ID" value="NZ_AP022871.1"/>
</dbReference>
<evidence type="ECO:0000313" key="3">
    <source>
        <dbReference type="Proteomes" id="UP000503011"/>
    </source>
</evidence>
<name>A0A6F8YA84_9ACTN</name>
<feature type="transmembrane region" description="Helical" evidence="1">
    <location>
        <begin position="44"/>
        <end position="61"/>
    </location>
</feature>
<protein>
    <submittedName>
        <fullName evidence="2">Uncharacterized protein</fullName>
    </submittedName>
</protein>
<dbReference type="KEGG" id="psuu:Psuf_002900"/>
<evidence type="ECO:0000256" key="1">
    <source>
        <dbReference type="SAM" id="Phobius"/>
    </source>
</evidence>
<dbReference type="AlphaFoldDB" id="A0A6F8YA84"/>
<dbReference type="Proteomes" id="UP000503011">
    <property type="component" value="Chromosome"/>
</dbReference>
<feature type="transmembrane region" description="Helical" evidence="1">
    <location>
        <begin position="21"/>
        <end position="38"/>
    </location>
</feature>
<reference evidence="2 3" key="1">
    <citation type="submission" date="2020-03" db="EMBL/GenBank/DDBJ databases">
        <title>Whole genome shotgun sequence of Phytohabitans suffuscus NBRC 105367.</title>
        <authorList>
            <person name="Komaki H."/>
            <person name="Tamura T."/>
        </authorList>
    </citation>
    <scope>NUCLEOTIDE SEQUENCE [LARGE SCALE GENOMIC DNA]</scope>
    <source>
        <strain evidence="2 3">NBRC 105367</strain>
    </source>
</reference>
<reference evidence="2 3" key="2">
    <citation type="submission" date="2020-03" db="EMBL/GenBank/DDBJ databases">
        <authorList>
            <person name="Ichikawa N."/>
            <person name="Kimura A."/>
            <person name="Kitahashi Y."/>
            <person name="Uohara A."/>
        </authorList>
    </citation>
    <scope>NUCLEOTIDE SEQUENCE [LARGE SCALE GENOMIC DNA]</scope>
    <source>
        <strain evidence="2 3">NBRC 105367</strain>
    </source>
</reference>
<evidence type="ECO:0000313" key="2">
    <source>
        <dbReference type="EMBL" id="BCB82977.1"/>
    </source>
</evidence>